<gene>
    <name evidence="2" type="ORF">B4U79_09418</name>
</gene>
<accession>A0A443R865</accession>
<evidence type="ECO:0000256" key="1">
    <source>
        <dbReference type="SAM" id="SignalP"/>
    </source>
</evidence>
<proteinExistence type="predicted"/>
<organism evidence="2 3">
    <name type="scientific">Dinothrombium tinctorium</name>
    <dbReference type="NCBI Taxonomy" id="1965070"/>
    <lineage>
        <taxon>Eukaryota</taxon>
        <taxon>Metazoa</taxon>
        <taxon>Ecdysozoa</taxon>
        <taxon>Arthropoda</taxon>
        <taxon>Chelicerata</taxon>
        <taxon>Arachnida</taxon>
        <taxon>Acari</taxon>
        <taxon>Acariformes</taxon>
        <taxon>Trombidiformes</taxon>
        <taxon>Prostigmata</taxon>
        <taxon>Anystina</taxon>
        <taxon>Parasitengona</taxon>
        <taxon>Trombidioidea</taxon>
        <taxon>Trombidiidae</taxon>
        <taxon>Dinothrombium</taxon>
    </lineage>
</organism>
<dbReference type="EMBL" id="NCKU01001696">
    <property type="protein sequence ID" value="RWS11460.1"/>
    <property type="molecule type" value="Genomic_DNA"/>
</dbReference>
<evidence type="ECO:0000313" key="3">
    <source>
        <dbReference type="Proteomes" id="UP000285301"/>
    </source>
</evidence>
<sequence length="59" mass="6606">MHNSFQVVPIQVLMLISYSTLSILTEQEELLSQISLLVCLFSPGALCKINYDGLLVFMT</sequence>
<name>A0A443R865_9ACAR</name>
<evidence type="ECO:0000313" key="2">
    <source>
        <dbReference type="EMBL" id="RWS11460.1"/>
    </source>
</evidence>
<feature type="chain" id="PRO_5019293866" evidence="1">
    <location>
        <begin position="23"/>
        <end position="59"/>
    </location>
</feature>
<feature type="signal peptide" evidence="1">
    <location>
        <begin position="1"/>
        <end position="22"/>
    </location>
</feature>
<dbReference type="Proteomes" id="UP000285301">
    <property type="component" value="Unassembled WGS sequence"/>
</dbReference>
<keyword evidence="1" id="KW-0732">Signal</keyword>
<dbReference type="AlphaFoldDB" id="A0A443R865"/>
<keyword evidence="3" id="KW-1185">Reference proteome</keyword>
<comment type="caution">
    <text evidence="2">The sequence shown here is derived from an EMBL/GenBank/DDBJ whole genome shotgun (WGS) entry which is preliminary data.</text>
</comment>
<reference evidence="2 3" key="1">
    <citation type="journal article" date="2018" name="Gigascience">
        <title>Genomes of trombidid mites reveal novel predicted allergens and laterally-transferred genes associated with secondary metabolism.</title>
        <authorList>
            <person name="Dong X."/>
            <person name="Chaisiri K."/>
            <person name="Xia D."/>
            <person name="Armstrong S.D."/>
            <person name="Fang Y."/>
            <person name="Donnelly M.J."/>
            <person name="Kadowaki T."/>
            <person name="McGarry J.W."/>
            <person name="Darby A.C."/>
            <person name="Makepeace B.L."/>
        </authorList>
    </citation>
    <scope>NUCLEOTIDE SEQUENCE [LARGE SCALE GENOMIC DNA]</scope>
    <source>
        <strain evidence="2">UoL-WK</strain>
    </source>
</reference>
<protein>
    <submittedName>
        <fullName evidence="2">Uncharacterized protein</fullName>
    </submittedName>
</protein>